<gene>
    <name evidence="3" type="ORF">H9865_07030</name>
</gene>
<dbReference type="AlphaFoldDB" id="A0A9D1V4E9"/>
<reference evidence="3" key="2">
    <citation type="submission" date="2021-04" db="EMBL/GenBank/DDBJ databases">
        <authorList>
            <person name="Gilroy R."/>
        </authorList>
    </citation>
    <scope>NUCLEOTIDE SEQUENCE</scope>
    <source>
        <strain evidence="3">2239</strain>
    </source>
</reference>
<evidence type="ECO:0000256" key="1">
    <source>
        <dbReference type="PROSITE-ProRule" id="PRU00409"/>
    </source>
</evidence>
<evidence type="ECO:0000259" key="2">
    <source>
        <dbReference type="PROSITE" id="PS50975"/>
    </source>
</evidence>
<dbReference type="InterPro" id="IPR011761">
    <property type="entry name" value="ATP-grasp"/>
</dbReference>
<keyword evidence="1" id="KW-0547">Nucleotide-binding</keyword>
<feature type="domain" description="ATP-grasp" evidence="2">
    <location>
        <begin position="124"/>
        <end position="322"/>
    </location>
</feature>
<dbReference type="GO" id="GO:0005524">
    <property type="term" value="F:ATP binding"/>
    <property type="evidence" value="ECO:0007669"/>
    <property type="project" value="UniProtKB-UniRule"/>
</dbReference>
<keyword evidence="1" id="KW-0067">ATP-binding</keyword>
<dbReference type="EMBL" id="DXFW01000020">
    <property type="protein sequence ID" value="HIX05839.1"/>
    <property type="molecule type" value="Genomic_DNA"/>
</dbReference>
<dbReference type="PROSITE" id="PS50975">
    <property type="entry name" value="ATP_GRASP"/>
    <property type="match status" value="1"/>
</dbReference>
<sequence length="408" mass="46338">MDMKDLLPVLLGSDANVYGMARSFYMEYGVTSLAIGKGALAATANSKLVKMAVVEPNLEDDAVFVRTLTDFAKAHTGKTLVLVSCGDNYTGLMARARAALEPYYKFACPTPELVAELDTKEFFYKACERHGLAYPRTFGCTSENYKTVELPFPFPCIIKASNSVAYWNCKFPHKKKVFVAYSKEEFDAITAAIYSSSYQDNLVLQEYIPGDDNCMRVLNCYSGLDHKVKLMALGRPLLEEQTPEGIGNYAAIVNVRDDELMEKMKAFLEDVGWEGFSNFDMKYDARDGKYKLFEMNPRQGRSSFFVTASGYNLAKWLVEDVVEHKEQELTIADAHHLWMIAPAGILKKYLKDEALLAEAKELMRQGKVSHQLFCKEDAGLKRRIWYIKNQLNNYRKYKRYFGNKGLVD</sequence>
<name>A0A9D1V4E9_9FIRM</name>
<evidence type="ECO:0000313" key="4">
    <source>
        <dbReference type="Proteomes" id="UP000824193"/>
    </source>
</evidence>
<organism evidence="3 4">
    <name type="scientific">Candidatus Allofournierella pullicola</name>
    <dbReference type="NCBI Taxonomy" id="2838596"/>
    <lineage>
        <taxon>Bacteria</taxon>
        <taxon>Bacillati</taxon>
        <taxon>Bacillota</taxon>
        <taxon>Clostridia</taxon>
        <taxon>Eubacteriales</taxon>
        <taxon>Oscillospiraceae</taxon>
        <taxon>Allofournierella</taxon>
    </lineage>
</organism>
<dbReference type="SUPFAM" id="SSF56059">
    <property type="entry name" value="Glutathione synthetase ATP-binding domain-like"/>
    <property type="match status" value="1"/>
</dbReference>
<reference evidence="3" key="1">
    <citation type="journal article" date="2021" name="PeerJ">
        <title>Extensive microbial diversity within the chicken gut microbiome revealed by metagenomics and culture.</title>
        <authorList>
            <person name="Gilroy R."/>
            <person name="Ravi A."/>
            <person name="Getino M."/>
            <person name="Pursley I."/>
            <person name="Horton D.L."/>
            <person name="Alikhan N.F."/>
            <person name="Baker D."/>
            <person name="Gharbi K."/>
            <person name="Hall N."/>
            <person name="Watson M."/>
            <person name="Adriaenssens E.M."/>
            <person name="Foster-Nyarko E."/>
            <person name="Jarju S."/>
            <person name="Secka A."/>
            <person name="Antonio M."/>
            <person name="Oren A."/>
            <person name="Chaudhuri R.R."/>
            <person name="La Ragione R."/>
            <person name="Hildebrand F."/>
            <person name="Pallen M.J."/>
        </authorList>
    </citation>
    <scope>NUCLEOTIDE SEQUENCE</scope>
    <source>
        <strain evidence="3">2239</strain>
    </source>
</reference>
<comment type="caution">
    <text evidence="3">The sequence shown here is derived from an EMBL/GenBank/DDBJ whole genome shotgun (WGS) entry which is preliminary data.</text>
</comment>
<dbReference type="Gene3D" id="3.30.470.20">
    <property type="entry name" value="ATP-grasp fold, B domain"/>
    <property type="match status" value="1"/>
</dbReference>
<proteinExistence type="predicted"/>
<accession>A0A9D1V4E9</accession>
<dbReference type="GO" id="GO:0046872">
    <property type="term" value="F:metal ion binding"/>
    <property type="evidence" value="ECO:0007669"/>
    <property type="project" value="InterPro"/>
</dbReference>
<evidence type="ECO:0000313" key="3">
    <source>
        <dbReference type="EMBL" id="HIX05839.1"/>
    </source>
</evidence>
<dbReference type="Proteomes" id="UP000824193">
    <property type="component" value="Unassembled WGS sequence"/>
</dbReference>
<protein>
    <submittedName>
        <fullName evidence="3">ATP-grasp domain-containing protein</fullName>
    </submittedName>
</protein>